<dbReference type="SUPFAM" id="SSF69318">
    <property type="entry name" value="Integrin alpha N-terminal domain"/>
    <property type="match status" value="1"/>
</dbReference>
<dbReference type="InterPro" id="IPR000719">
    <property type="entry name" value="Prot_kinase_dom"/>
</dbReference>
<dbReference type="PANTHER" id="PTHR43289:SF6">
    <property type="entry name" value="SERINE_THREONINE-PROTEIN KINASE NEKL-3"/>
    <property type="match status" value="1"/>
</dbReference>
<dbReference type="EC" id="2.7.11.1" evidence="1"/>
<dbReference type="PROSITE" id="PS00107">
    <property type="entry name" value="PROTEIN_KINASE_ATP"/>
    <property type="match status" value="1"/>
</dbReference>
<dbReference type="Gene3D" id="1.10.510.10">
    <property type="entry name" value="Transferase(Phosphotransferase) domain 1"/>
    <property type="match status" value="1"/>
</dbReference>
<keyword evidence="4 7" id="KW-0547">Nucleotide-binding</keyword>
<sequence length="744" mass="77728">MALPQVGQVFGRYRIDDVIGRGGMGVVLGATDTGLGRRVALKVVAADLGGTDEFRARFEREAATLARLASSHVIAIYDYGTQDDCPYIATQYVAGGDLGALLHDRGPMTPADALRVCAQVADALDDAHRVGVVHRDVKPTNVLVRDREADEPHVYLCDFGIARTGTDGLTAVGAVAGTWSYLAPENGRGVPATTSSDLYALGCLLWACLTGHPPYRGTDVAIALAHQRDPVPQLPGDSTLVAAVNEILRRGMAKDPADRYPDAAAFRLALLAAADLPGSGTSLPVVLDDPTVLPHTGVRPPSTPAPSGKPSVPPTWRPPSYPPAQPTPTGPPTGPAGDRRGRGRLVVAAVAALVLLGGGATAFALTRGGDEPDPSPTAGPTDAAPSSGTTDPTGTPSPGADLTGPITGDLDGDGLGDLSFDYDPADGSTLLSTTWRSDRTEFVGEDTVELGPRKGLPTWRLRGDLDDDDTEDVLTFRQPQGKGPTAVTASLSGGGEVDTELDTTGAASGNDALADLDGDGDDDLLHLELVDKRIVLSTRTFDGTTFGPQEERLTLDDDPQYLWVRAGDFDGDDKVDLATLVLSDTPDNGYDGVVDIRLGDGEGGFAEPVSSSVSSASGNLSLLAGDVDASGDDELVVLDADLRLVVLEVFDLTDGTITTDGNAGSVRYINTAPVAFSMSDVNGDRRDDVVAFGLQKTGGTARVQVAVANGATFTSSRWLAWDRRFAARDNADTQRFEILEDARW</sequence>
<gene>
    <name evidence="10" type="ORF">ACFFRI_01005</name>
</gene>
<feature type="binding site" evidence="7">
    <location>
        <position position="42"/>
    </location>
    <ligand>
        <name>ATP</name>
        <dbReference type="ChEBI" id="CHEBI:30616"/>
    </ligand>
</feature>
<dbReference type="Pfam" id="PF00069">
    <property type="entry name" value="Pkinase"/>
    <property type="match status" value="1"/>
</dbReference>
<evidence type="ECO:0000313" key="10">
    <source>
        <dbReference type="EMBL" id="MFB9311606.1"/>
    </source>
</evidence>
<keyword evidence="11" id="KW-1185">Reference proteome</keyword>
<evidence type="ECO:0000256" key="2">
    <source>
        <dbReference type="ARBA" id="ARBA00022527"/>
    </source>
</evidence>
<keyword evidence="2" id="KW-0723">Serine/threonine-protein kinase</keyword>
<evidence type="ECO:0000256" key="6">
    <source>
        <dbReference type="ARBA" id="ARBA00022840"/>
    </source>
</evidence>
<dbReference type="PANTHER" id="PTHR43289">
    <property type="entry name" value="MITOGEN-ACTIVATED PROTEIN KINASE KINASE KINASE 20-RELATED"/>
    <property type="match status" value="1"/>
</dbReference>
<dbReference type="PROSITE" id="PS50011">
    <property type="entry name" value="PROTEIN_KINASE_DOM"/>
    <property type="match status" value="1"/>
</dbReference>
<accession>A0ABV5K4D3</accession>
<evidence type="ECO:0000256" key="3">
    <source>
        <dbReference type="ARBA" id="ARBA00022679"/>
    </source>
</evidence>
<keyword evidence="6 7" id="KW-0067">ATP-binding</keyword>
<feature type="compositionally biased region" description="Pro residues" evidence="8">
    <location>
        <begin position="311"/>
        <end position="334"/>
    </location>
</feature>
<feature type="compositionally biased region" description="Low complexity" evidence="8">
    <location>
        <begin position="385"/>
        <end position="399"/>
    </location>
</feature>
<dbReference type="InterPro" id="IPR017441">
    <property type="entry name" value="Protein_kinase_ATP_BS"/>
</dbReference>
<evidence type="ECO:0000256" key="4">
    <source>
        <dbReference type="ARBA" id="ARBA00022741"/>
    </source>
</evidence>
<evidence type="ECO:0000256" key="1">
    <source>
        <dbReference type="ARBA" id="ARBA00012513"/>
    </source>
</evidence>
<evidence type="ECO:0000259" key="9">
    <source>
        <dbReference type="PROSITE" id="PS50011"/>
    </source>
</evidence>
<dbReference type="Gene3D" id="3.30.200.20">
    <property type="entry name" value="Phosphorylase Kinase, domain 1"/>
    <property type="match status" value="1"/>
</dbReference>
<evidence type="ECO:0000256" key="5">
    <source>
        <dbReference type="ARBA" id="ARBA00022777"/>
    </source>
</evidence>
<evidence type="ECO:0000256" key="8">
    <source>
        <dbReference type="SAM" id="MobiDB-lite"/>
    </source>
</evidence>
<feature type="domain" description="Protein kinase" evidence="9">
    <location>
        <begin position="13"/>
        <end position="271"/>
    </location>
</feature>
<evidence type="ECO:0000256" key="7">
    <source>
        <dbReference type="PROSITE-ProRule" id="PRU10141"/>
    </source>
</evidence>
<protein>
    <recommendedName>
        <fullName evidence="1">non-specific serine/threonine protein kinase</fullName>
        <ecNumber evidence="1">2.7.11.1</ecNumber>
    </recommendedName>
</protein>
<dbReference type="InterPro" id="IPR028994">
    <property type="entry name" value="Integrin_alpha_N"/>
</dbReference>
<organism evidence="10 11">
    <name type="scientific">Nocardioides plantarum</name>
    <dbReference type="NCBI Taxonomy" id="29299"/>
    <lineage>
        <taxon>Bacteria</taxon>
        <taxon>Bacillati</taxon>
        <taxon>Actinomycetota</taxon>
        <taxon>Actinomycetes</taxon>
        <taxon>Propionibacteriales</taxon>
        <taxon>Nocardioidaceae</taxon>
        <taxon>Nocardioides</taxon>
    </lineage>
</organism>
<dbReference type="SUPFAM" id="SSF56112">
    <property type="entry name" value="Protein kinase-like (PK-like)"/>
    <property type="match status" value="1"/>
</dbReference>
<dbReference type="InterPro" id="IPR008271">
    <property type="entry name" value="Ser/Thr_kinase_AS"/>
</dbReference>
<keyword evidence="5 10" id="KW-0418">Kinase</keyword>
<dbReference type="RefSeq" id="WP_140008551.1">
    <property type="nucleotide sequence ID" value="NZ_JBHMDG010000001.1"/>
</dbReference>
<dbReference type="GO" id="GO:0004674">
    <property type="term" value="F:protein serine/threonine kinase activity"/>
    <property type="evidence" value="ECO:0007669"/>
    <property type="project" value="UniProtKB-EC"/>
</dbReference>
<dbReference type="Proteomes" id="UP001589750">
    <property type="component" value="Unassembled WGS sequence"/>
</dbReference>
<comment type="caution">
    <text evidence="10">The sequence shown here is derived from an EMBL/GenBank/DDBJ whole genome shotgun (WGS) entry which is preliminary data.</text>
</comment>
<dbReference type="SMART" id="SM00220">
    <property type="entry name" value="S_TKc"/>
    <property type="match status" value="1"/>
</dbReference>
<dbReference type="PROSITE" id="PS00108">
    <property type="entry name" value="PROTEIN_KINASE_ST"/>
    <property type="match status" value="1"/>
</dbReference>
<dbReference type="EMBL" id="JBHMDG010000001">
    <property type="protein sequence ID" value="MFB9311606.1"/>
    <property type="molecule type" value="Genomic_DNA"/>
</dbReference>
<evidence type="ECO:0000313" key="11">
    <source>
        <dbReference type="Proteomes" id="UP001589750"/>
    </source>
</evidence>
<feature type="region of interest" description="Disordered" evidence="8">
    <location>
        <begin position="365"/>
        <end position="421"/>
    </location>
</feature>
<reference evidence="10 11" key="1">
    <citation type="submission" date="2024-09" db="EMBL/GenBank/DDBJ databases">
        <authorList>
            <person name="Sun Q."/>
            <person name="Mori K."/>
        </authorList>
    </citation>
    <scope>NUCLEOTIDE SEQUENCE [LARGE SCALE GENOMIC DNA]</scope>
    <source>
        <strain evidence="10 11">JCM 9626</strain>
    </source>
</reference>
<dbReference type="CDD" id="cd14014">
    <property type="entry name" value="STKc_PknB_like"/>
    <property type="match status" value="1"/>
</dbReference>
<name>A0ABV5K4D3_9ACTN</name>
<proteinExistence type="predicted"/>
<keyword evidence="3 10" id="KW-0808">Transferase</keyword>
<dbReference type="InterPro" id="IPR011009">
    <property type="entry name" value="Kinase-like_dom_sf"/>
</dbReference>
<feature type="region of interest" description="Disordered" evidence="8">
    <location>
        <begin position="294"/>
        <end position="340"/>
    </location>
</feature>